<dbReference type="CDD" id="cd10283">
    <property type="entry name" value="MnuA_DNase1-like"/>
    <property type="match status" value="1"/>
</dbReference>
<accession>A0ABR9JI66</accession>
<dbReference type="Pfam" id="PF03372">
    <property type="entry name" value="Exo_endo_phos"/>
    <property type="match status" value="1"/>
</dbReference>
<dbReference type="InterPro" id="IPR036691">
    <property type="entry name" value="Endo/exonu/phosph_ase_sf"/>
</dbReference>
<gene>
    <name evidence="3" type="ORF">H4W34_000091</name>
</gene>
<proteinExistence type="predicted"/>
<protein>
    <submittedName>
        <fullName evidence="3">Extracellular nuclease</fullName>
    </submittedName>
</protein>
<evidence type="ECO:0000313" key="3">
    <source>
        <dbReference type="EMBL" id="MBE1530258.1"/>
    </source>
</evidence>
<evidence type="ECO:0000259" key="2">
    <source>
        <dbReference type="Pfam" id="PF03372"/>
    </source>
</evidence>
<dbReference type="Proteomes" id="UP000627838">
    <property type="component" value="Unassembled WGS sequence"/>
</dbReference>
<dbReference type="Gene3D" id="3.60.10.10">
    <property type="entry name" value="Endonuclease/exonuclease/phosphatase"/>
    <property type="match status" value="1"/>
</dbReference>
<feature type="signal peptide" evidence="1">
    <location>
        <begin position="1"/>
        <end position="29"/>
    </location>
</feature>
<evidence type="ECO:0000313" key="4">
    <source>
        <dbReference type="Proteomes" id="UP000627838"/>
    </source>
</evidence>
<name>A0ABR9JI66_9ACTN</name>
<feature type="domain" description="Endonuclease/exonuclease/phosphatase" evidence="2">
    <location>
        <begin position="301"/>
        <end position="560"/>
    </location>
</feature>
<feature type="chain" id="PRO_5046860968" evidence="1">
    <location>
        <begin position="30"/>
        <end position="570"/>
    </location>
</feature>
<sequence>MRPSAATRTAAVLAAAAVTAGLGTGAVRAAEAPAACAVPADTEIAEVQGTGGASPLAGRTVRVEGVVTADFQRSDQLRGFFVQDPTPDDDPRTSDGIFVYSTRDVNVRDRVLVTGEAVEYHGLTELSPVSAVDVCGTARAIAPDNVRLPLEDGATLESSEGVLVRFRGEMAASETYDLGRYGEITVAAGGRLFQPTDGHDDSSQAENEARRLLVDDASNVQNPDTVPYTSDGRVVRLGDVTEGLTGVLSYGFDAYRLQPTRSPHFARANPRPERPEPVGGDVRVASFNTLNWFTTLGRRGADTAAERDRQLAKLVAALKGLDADVVGLMEVENNGDTALKALVDALNAAVGAERYAWTGHPYPGTDEIKVAFLYDRTAVTPVGEPRSSRDDVFDRPPLAQTFRPAAGGDAFTAIVNHFKSKGCGGASGPDADQGDGQGCYNDRRVKQATAIAELAKGAENPLVLGDLNAYGAEDPVRVLEDAGLVGQTPRFVDDEDRYSYVYMGLSGELDHMLAGPALSRRVTGATIWHINSDEPRFLDYNTEYNPAEFYEPDAFRSSDHDPVLIGLDLR</sequence>
<dbReference type="CDD" id="cd04486">
    <property type="entry name" value="YhcR_OBF_like"/>
    <property type="match status" value="1"/>
</dbReference>
<dbReference type="InterPro" id="IPR047971">
    <property type="entry name" value="ExeM-like"/>
</dbReference>
<dbReference type="PANTHER" id="PTHR42834:SF1">
    <property type="entry name" value="ENDONUCLEASE_EXONUCLEASE_PHOSPHATASE FAMILY PROTEIN (AFU_ORTHOLOGUE AFUA_3G09210)"/>
    <property type="match status" value="1"/>
</dbReference>
<dbReference type="EMBL" id="JADBDZ010000001">
    <property type="protein sequence ID" value="MBE1530258.1"/>
    <property type="molecule type" value="Genomic_DNA"/>
</dbReference>
<dbReference type="InterPro" id="IPR005135">
    <property type="entry name" value="Endo/exonuclease/phosphatase"/>
</dbReference>
<comment type="caution">
    <text evidence="3">The sequence shown here is derived from an EMBL/GenBank/DDBJ whole genome shotgun (WGS) entry which is preliminary data.</text>
</comment>
<dbReference type="PANTHER" id="PTHR42834">
    <property type="entry name" value="ENDONUCLEASE/EXONUCLEASE/PHOSPHATASE FAMILY PROTEIN (AFU_ORTHOLOGUE AFUA_3G09210)"/>
    <property type="match status" value="1"/>
</dbReference>
<keyword evidence="1" id="KW-0732">Signal</keyword>
<evidence type="ECO:0000256" key="1">
    <source>
        <dbReference type="SAM" id="SignalP"/>
    </source>
</evidence>
<dbReference type="RefSeq" id="WP_192757293.1">
    <property type="nucleotide sequence ID" value="NZ_JADBDZ010000001.1"/>
</dbReference>
<reference evidence="3 4" key="1">
    <citation type="submission" date="2020-10" db="EMBL/GenBank/DDBJ databases">
        <title>Sequencing the genomes of 1000 actinobacteria strains.</title>
        <authorList>
            <person name="Klenk H.-P."/>
        </authorList>
    </citation>
    <scope>NUCLEOTIDE SEQUENCE [LARGE SCALE GENOMIC DNA]</scope>
    <source>
        <strain evidence="3 4">DSM 46744</strain>
    </source>
</reference>
<dbReference type="NCBIfam" id="NF033681">
    <property type="entry name" value="ExeM_NucH_DNase"/>
    <property type="match status" value="1"/>
</dbReference>
<dbReference type="SUPFAM" id="SSF56219">
    <property type="entry name" value="DNase I-like"/>
    <property type="match status" value="1"/>
</dbReference>
<organism evidence="3 4">
    <name type="scientific">Actinomadura algeriensis</name>
    <dbReference type="NCBI Taxonomy" id="1679523"/>
    <lineage>
        <taxon>Bacteria</taxon>
        <taxon>Bacillati</taxon>
        <taxon>Actinomycetota</taxon>
        <taxon>Actinomycetes</taxon>
        <taxon>Streptosporangiales</taxon>
        <taxon>Thermomonosporaceae</taxon>
        <taxon>Actinomadura</taxon>
    </lineage>
</organism>
<keyword evidence="4" id="KW-1185">Reference proteome</keyword>